<dbReference type="KEGG" id="moz:MoryE10_15260"/>
<gene>
    <name evidence="2" type="ORF">MoryE10_15260</name>
</gene>
<feature type="region of interest" description="Disordered" evidence="1">
    <location>
        <begin position="334"/>
        <end position="359"/>
    </location>
</feature>
<evidence type="ECO:0008006" key="4">
    <source>
        <dbReference type="Google" id="ProtNLM"/>
    </source>
</evidence>
<sequence length="669" mass="73845">MTMPRQLFLRLSRPQIDAEALAAAREFLAAGIPPAARGRSGEGPFVALPDLDDAPHLATALGWHAPAALLQWDWLRDIGHSARGHRPVNALLFRAYLDAVGLDEPALALAAQYRALLSAAGVPVPDGAALAEEAFLVPCAALSLSCFPMEDFDAILGFSQAHCRQGSEWLDWLQRQLSRHGLPLGYVRRHRALLQRYAERLDEAAIGAGQGVAAGWALYEQAHRASAAALRAALAQPPERRAEAMLREKLPYAVGHHGAIMLEQRSLDEWLRAGDLPALRRALLDSPYVRADALDDSRLFKAAEFGGSMFGVFSAEDLALLRCWLRGDGAEPPALAETAPGRDRERPAAQRRRRPLLPVGGPSARELYHQLLNRAAYPDSLSVAAGYADKVLAWTRLAAPLQRGLRRRFPYSPGAFKQRVDAIHRREVERYRPLRGRPKLPREMYLWGIGQMAPAILADGCWLEHAAGNEPMADGVRRRLLRTFADEAGAGCIEWNHPNVYRRLLESLDMSFAPIDSQAFIQDSRLSDSAFVIPAYLLAVGQWPECFFPELLGLNLAIELSGLGATYMHLVDALRYHGIDPTIVQLHLSIDNLACGHAALAREAVELYLERMRSLGGEVVMQPAWERVWNGYLSLSTASLPFALSGLRRYGRWKIGEKARGLCHALRPS</sequence>
<evidence type="ECO:0000313" key="2">
    <source>
        <dbReference type="EMBL" id="BBL70920.1"/>
    </source>
</evidence>
<dbReference type="SMART" id="SM01236">
    <property type="entry name" value="Haem_oxygenase_2"/>
    <property type="match status" value="1"/>
</dbReference>
<evidence type="ECO:0000256" key="1">
    <source>
        <dbReference type="SAM" id="MobiDB-lite"/>
    </source>
</evidence>
<dbReference type="AlphaFoldDB" id="A0A8D5AMA7"/>
<name>A0A8D5AMA7_9GAMM</name>
<organism evidence="2 3">
    <name type="scientific">Methylogaea oryzae</name>
    <dbReference type="NCBI Taxonomy" id="1295382"/>
    <lineage>
        <taxon>Bacteria</taxon>
        <taxon>Pseudomonadati</taxon>
        <taxon>Pseudomonadota</taxon>
        <taxon>Gammaproteobacteria</taxon>
        <taxon>Methylococcales</taxon>
        <taxon>Methylococcaceae</taxon>
        <taxon>Methylogaea</taxon>
    </lineage>
</organism>
<accession>A0A8D5AMA7</accession>
<reference evidence="2" key="1">
    <citation type="submission" date="2019-06" db="EMBL/GenBank/DDBJ databases">
        <title>Complete genome sequence of Methylogaea oryzae strain JCM16910.</title>
        <authorList>
            <person name="Asakawa S."/>
        </authorList>
    </citation>
    <scope>NUCLEOTIDE SEQUENCE</scope>
    <source>
        <strain evidence="2">E10</strain>
    </source>
</reference>
<protein>
    <recommendedName>
        <fullName evidence="4">Iron-containing redox enzyme family protein</fullName>
    </recommendedName>
</protein>
<keyword evidence="3" id="KW-1185">Reference proteome</keyword>
<dbReference type="EMBL" id="AP019782">
    <property type="protein sequence ID" value="BBL70920.1"/>
    <property type="molecule type" value="Genomic_DNA"/>
</dbReference>
<proteinExistence type="predicted"/>
<dbReference type="Pfam" id="PF14518">
    <property type="entry name" value="Haem_oxygenas_2"/>
    <property type="match status" value="1"/>
</dbReference>
<evidence type="ECO:0000313" key="3">
    <source>
        <dbReference type="Proteomes" id="UP000824988"/>
    </source>
</evidence>
<dbReference type="Proteomes" id="UP000824988">
    <property type="component" value="Chromosome"/>
</dbReference>